<reference evidence="3" key="1">
    <citation type="submission" date="2018-09" db="EMBL/GenBank/DDBJ databases">
        <authorList>
            <person name="Kim I."/>
        </authorList>
    </citation>
    <scope>NUCLEOTIDE SEQUENCE [LARGE SCALE GENOMIC DNA]</scope>
    <source>
        <strain evidence="3">DD4a</strain>
    </source>
</reference>
<dbReference type="OrthoDB" id="5121710at2"/>
<sequence>MSDATEDQPTQDGPIMDGAEDATKDEQLSGLIEQVVNDHEDEGASGMADRLRDRLPATEAAPEDPGDTVE</sequence>
<evidence type="ECO:0000313" key="2">
    <source>
        <dbReference type="EMBL" id="RIX28536.1"/>
    </source>
</evidence>
<feature type="compositionally biased region" description="Acidic residues" evidence="1">
    <location>
        <begin position="61"/>
        <end position="70"/>
    </location>
</feature>
<evidence type="ECO:0000313" key="3">
    <source>
        <dbReference type="Proteomes" id="UP000265742"/>
    </source>
</evidence>
<dbReference type="EMBL" id="QXTG01000002">
    <property type="protein sequence ID" value="RIX28536.1"/>
    <property type="molecule type" value="Genomic_DNA"/>
</dbReference>
<dbReference type="RefSeq" id="WP_119482846.1">
    <property type="nucleotide sequence ID" value="NZ_QXTG01000002.1"/>
</dbReference>
<gene>
    <name evidence="2" type="ORF">D1781_14040</name>
</gene>
<feature type="region of interest" description="Disordered" evidence="1">
    <location>
        <begin position="1"/>
        <end position="70"/>
    </location>
</feature>
<name>A0A3A1U254_9MICO</name>
<comment type="caution">
    <text evidence="2">The sequence shown here is derived from an EMBL/GenBank/DDBJ whole genome shotgun (WGS) entry which is preliminary data.</text>
</comment>
<organism evidence="2 3">
    <name type="scientific">Amnibacterium setariae</name>
    <dbReference type="NCBI Taxonomy" id="2306585"/>
    <lineage>
        <taxon>Bacteria</taxon>
        <taxon>Bacillati</taxon>
        <taxon>Actinomycetota</taxon>
        <taxon>Actinomycetes</taxon>
        <taxon>Micrococcales</taxon>
        <taxon>Microbacteriaceae</taxon>
        <taxon>Amnibacterium</taxon>
    </lineage>
</organism>
<proteinExistence type="predicted"/>
<evidence type="ECO:0000256" key="1">
    <source>
        <dbReference type="SAM" id="MobiDB-lite"/>
    </source>
</evidence>
<dbReference type="Proteomes" id="UP000265742">
    <property type="component" value="Unassembled WGS sequence"/>
</dbReference>
<dbReference type="AlphaFoldDB" id="A0A3A1U254"/>
<protein>
    <submittedName>
        <fullName evidence="2">Uncharacterized protein</fullName>
    </submittedName>
</protein>
<keyword evidence="3" id="KW-1185">Reference proteome</keyword>
<accession>A0A3A1U254</accession>